<dbReference type="InterPro" id="IPR025164">
    <property type="entry name" value="Toastrack_DUF4097"/>
</dbReference>
<evidence type="ECO:0000313" key="3">
    <source>
        <dbReference type="Proteomes" id="UP001499924"/>
    </source>
</evidence>
<organism evidence="2 3">
    <name type="scientific">Blastococcus jejuensis</name>
    <dbReference type="NCBI Taxonomy" id="351224"/>
    <lineage>
        <taxon>Bacteria</taxon>
        <taxon>Bacillati</taxon>
        <taxon>Actinomycetota</taxon>
        <taxon>Actinomycetes</taxon>
        <taxon>Geodermatophilales</taxon>
        <taxon>Geodermatophilaceae</taxon>
        <taxon>Blastococcus</taxon>
    </lineage>
</organism>
<dbReference type="Proteomes" id="UP001499924">
    <property type="component" value="Unassembled WGS sequence"/>
</dbReference>
<gene>
    <name evidence="2" type="ORF">GCM10010531_29410</name>
</gene>
<protein>
    <submittedName>
        <fullName evidence="2">DUF4097 family beta strand repeat-containing protein</fullName>
    </submittedName>
</protein>
<reference evidence="3" key="1">
    <citation type="journal article" date="2019" name="Int. J. Syst. Evol. Microbiol.">
        <title>The Global Catalogue of Microorganisms (GCM) 10K type strain sequencing project: providing services to taxonomists for standard genome sequencing and annotation.</title>
        <authorList>
            <consortium name="The Broad Institute Genomics Platform"/>
            <consortium name="The Broad Institute Genome Sequencing Center for Infectious Disease"/>
            <person name="Wu L."/>
            <person name="Ma J."/>
        </authorList>
    </citation>
    <scope>NUCLEOTIDE SEQUENCE [LARGE SCALE GENOMIC DNA]</scope>
    <source>
        <strain evidence="3">JCM 15614</strain>
    </source>
</reference>
<name>A0ABP6PE24_9ACTN</name>
<comment type="caution">
    <text evidence="2">The sequence shown here is derived from an EMBL/GenBank/DDBJ whole genome shotgun (WGS) entry which is preliminary data.</text>
</comment>
<accession>A0ABP6PE24</accession>
<keyword evidence="3" id="KW-1185">Reference proteome</keyword>
<dbReference type="RefSeq" id="WP_344689690.1">
    <property type="nucleotide sequence ID" value="NZ_BAAAVV010000006.1"/>
</dbReference>
<proteinExistence type="predicted"/>
<feature type="domain" description="DUF4097" evidence="1">
    <location>
        <begin position="126"/>
        <end position="193"/>
    </location>
</feature>
<dbReference type="Pfam" id="PF13349">
    <property type="entry name" value="DUF4097"/>
    <property type="match status" value="1"/>
</dbReference>
<dbReference type="Gene3D" id="2.160.20.120">
    <property type="match status" value="1"/>
</dbReference>
<evidence type="ECO:0000259" key="1">
    <source>
        <dbReference type="Pfam" id="PF13349"/>
    </source>
</evidence>
<sequence>MPTFDTPAPVHARVDVAGGSVRVIASDRTDTVVDVRPSNPRSSADVQAAEQTRVEHVAGKLLISSPRRPRLHFFGGMPSVEIDVSLPTGSRIEVASTAGDVDCEGRLGGVRVDTKYGDIRVEHASALHARTTAGDITVATVDGEADAGTSYGQVRVREAAGDLRLDSACGDIAVDRAMGSVAASTKYGEVRIGSAVRGSLVLETAYGSVEAGVCEGTAAWLDVAAGSGRVRNLLAPTAGPDDAEETVEIRARTAYGDVVIRRA</sequence>
<evidence type="ECO:0000313" key="2">
    <source>
        <dbReference type="EMBL" id="GAA3173948.1"/>
    </source>
</evidence>
<dbReference type="EMBL" id="BAAAVV010000006">
    <property type="protein sequence ID" value="GAA3173948.1"/>
    <property type="molecule type" value="Genomic_DNA"/>
</dbReference>